<reference evidence="7 8" key="1">
    <citation type="journal article" date="2020" name="G3 (Bethesda)">
        <title>Improved Reference Genome for Cyclotella cryptica CCMP332, a Model for Cell Wall Morphogenesis, Salinity Adaptation, and Lipid Production in Diatoms (Bacillariophyta).</title>
        <authorList>
            <person name="Roberts W.R."/>
            <person name="Downey K.M."/>
            <person name="Ruck E.C."/>
            <person name="Traller J.C."/>
            <person name="Alverson A.J."/>
        </authorList>
    </citation>
    <scope>NUCLEOTIDE SEQUENCE [LARGE SCALE GENOMIC DNA]</scope>
    <source>
        <strain evidence="7 8">CCMP332</strain>
    </source>
</reference>
<dbReference type="InterPro" id="IPR052273">
    <property type="entry name" value="PPIase_FKBP"/>
</dbReference>
<evidence type="ECO:0000256" key="2">
    <source>
        <dbReference type="ARBA" id="ARBA00022737"/>
    </source>
</evidence>
<comment type="caution">
    <text evidence="7">The sequence shown here is derived from an EMBL/GenBank/DDBJ whole genome shotgun (WGS) entry which is preliminary data.</text>
</comment>
<dbReference type="EC" id="5.2.1.8" evidence="4"/>
<evidence type="ECO:0000259" key="6">
    <source>
        <dbReference type="PROSITE" id="PS50059"/>
    </source>
</evidence>
<dbReference type="InterPro" id="IPR046357">
    <property type="entry name" value="PPIase_dom_sf"/>
</dbReference>
<feature type="domain" description="PPIase FKBP-type" evidence="6">
    <location>
        <begin position="204"/>
        <end position="296"/>
    </location>
</feature>
<dbReference type="PANTHER" id="PTHR46222:SF3">
    <property type="entry name" value="PEPTIDYLPROLYL ISOMERASE"/>
    <property type="match status" value="1"/>
</dbReference>
<dbReference type="GO" id="GO:0003755">
    <property type="term" value="F:peptidyl-prolyl cis-trans isomerase activity"/>
    <property type="evidence" value="ECO:0007669"/>
    <property type="project" value="UniProtKB-KW"/>
</dbReference>
<protein>
    <recommendedName>
        <fullName evidence="4">peptidylprolyl isomerase</fullName>
        <ecNumber evidence="4">5.2.1.8</ecNumber>
    </recommendedName>
</protein>
<dbReference type="Pfam" id="PF00254">
    <property type="entry name" value="FKBP_C"/>
    <property type="match status" value="1"/>
</dbReference>
<dbReference type="EMBL" id="JABMIG020000104">
    <property type="protein sequence ID" value="KAL3792177.1"/>
    <property type="molecule type" value="Genomic_DNA"/>
</dbReference>
<keyword evidence="4" id="KW-0697">Rotamase</keyword>
<name>A0ABD3PVY8_9STRA</name>
<dbReference type="Gene3D" id="3.10.50.40">
    <property type="match status" value="1"/>
</dbReference>
<dbReference type="PANTHER" id="PTHR46222">
    <property type="entry name" value="PEPTIDYL-PROLYL CIS-TRANS ISOMERASE FKBP7/14"/>
    <property type="match status" value="1"/>
</dbReference>
<evidence type="ECO:0000313" key="8">
    <source>
        <dbReference type="Proteomes" id="UP001516023"/>
    </source>
</evidence>
<keyword evidence="2" id="KW-0677">Repeat</keyword>
<comment type="catalytic activity">
    <reaction evidence="4">
        <text>[protein]-peptidylproline (omega=180) = [protein]-peptidylproline (omega=0)</text>
        <dbReference type="Rhea" id="RHEA:16237"/>
        <dbReference type="Rhea" id="RHEA-COMP:10747"/>
        <dbReference type="Rhea" id="RHEA-COMP:10748"/>
        <dbReference type="ChEBI" id="CHEBI:83833"/>
        <dbReference type="ChEBI" id="CHEBI:83834"/>
        <dbReference type="EC" id="5.2.1.8"/>
    </reaction>
</comment>
<accession>A0ABD3PVY8</accession>
<dbReference type="InterPro" id="IPR001179">
    <property type="entry name" value="PPIase_FKBP_dom"/>
</dbReference>
<proteinExistence type="predicted"/>
<feature type="chain" id="PRO_5044863303" description="peptidylprolyl isomerase" evidence="5">
    <location>
        <begin position="29"/>
        <end position="305"/>
    </location>
</feature>
<dbReference type="Proteomes" id="UP001516023">
    <property type="component" value="Unassembled WGS sequence"/>
</dbReference>
<dbReference type="PROSITE" id="PS50059">
    <property type="entry name" value="FKBP_PPIASE"/>
    <property type="match status" value="1"/>
</dbReference>
<evidence type="ECO:0000256" key="3">
    <source>
        <dbReference type="ARBA" id="ARBA00023180"/>
    </source>
</evidence>
<dbReference type="SUPFAM" id="SSF50156">
    <property type="entry name" value="PDZ domain-like"/>
    <property type="match status" value="1"/>
</dbReference>
<evidence type="ECO:0000256" key="1">
    <source>
        <dbReference type="ARBA" id="ARBA00022729"/>
    </source>
</evidence>
<feature type="signal peptide" evidence="5">
    <location>
        <begin position="1"/>
        <end position="28"/>
    </location>
</feature>
<keyword evidence="8" id="KW-1185">Reference proteome</keyword>
<evidence type="ECO:0000256" key="4">
    <source>
        <dbReference type="PROSITE-ProRule" id="PRU00277"/>
    </source>
</evidence>
<dbReference type="InterPro" id="IPR036034">
    <property type="entry name" value="PDZ_sf"/>
</dbReference>
<keyword evidence="4" id="KW-0413">Isomerase</keyword>
<evidence type="ECO:0000313" key="7">
    <source>
        <dbReference type="EMBL" id="KAL3792177.1"/>
    </source>
</evidence>
<evidence type="ECO:0000256" key="5">
    <source>
        <dbReference type="SAM" id="SignalP"/>
    </source>
</evidence>
<organism evidence="7 8">
    <name type="scientific">Cyclotella cryptica</name>
    <dbReference type="NCBI Taxonomy" id="29204"/>
    <lineage>
        <taxon>Eukaryota</taxon>
        <taxon>Sar</taxon>
        <taxon>Stramenopiles</taxon>
        <taxon>Ochrophyta</taxon>
        <taxon>Bacillariophyta</taxon>
        <taxon>Coscinodiscophyceae</taxon>
        <taxon>Thalassiosirophycidae</taxon>
        <taxon>Stephanodiscales</taxon>
        <taxon>Stephanodiscaceae</taxon>
        <taxon>Cyclotella</taxon>
    </lineage>
</organism>
<keyword evidence="1 5" id="KW-0732">Signal</keyword>
<dbReference type="AlphaFoldDB" id="A0ABD3PVY8"/>
<keyword evidence="3" id="KW-0325">Glycoprotein</keyword>
<dbReference type="SUPFAM" id="SSF54534">
    <property type="entry name" value="FKBP-like"/>
    <property type="match status" value="1"/>
</dbReference>
<sequence length="305" mass="33083">MFSNPETKKTCQILGCWVFLRGLVSASAFSIDTTQNHNLNRRTALANLATVPTVTSLLSSIPLLTSPTVASAESSNICTVVIDSPNSASRVGIQFVDIKIDAKEVPSVDRVEPNSLAAKSGVKPGMVVLARDSATKSSSRNVDFRLRNGPYPFILQFATPDDMNMLMTSSKNLESQVEALDPYGRLVVRSLQKPESCDGSARRGDTVTISYEARISSSNGSVYDSTAWRQGEPATFELGRGAAVPGVEIGLNGMCVGEVREIDVPTALGYGRYGSQVFDVPGDVRLWWRVELLNLTKGQKKYHLF</sequence>
<gene>
    <name evidence="7" type="ORF">HJC23_009641</name>
</gene>